<protein>
    <submittedName>
        <fullName evidence="2">Uncharacterized protein</fullName>
    </submittedName>
</protein>
<dbReference type="Pfam" id="PF20619">
    <property type="entry name" value="DUF6804"/>
    <property type="match status" value="1"/>
</dbReference>
<reference evidence="2" key="1">
    <citation type="submission" date="2018-05" db="EMBL/GenBank/DDBJ databases">
        <authorList>
            <person name="Lanie J.A."/>
            <person name="Ng W.-L."/>
            <person name="Kazmierczak K.M."/>
            <person name="Andrzejewski T.M."/>
            <person name="Davidsen T.M."/>
            <person name="Wayne K.J."/>
            <person name="Tettelin H."/>
            <person name="Glass J.I."/>
            <person name="Rusch D."/>
            <person name="Podicherti R."/>
            <person name="Tsui H.-C.T."/>
            <person name="Winkler M.E."/>
        </authorList>
    </citation>
    <scope>NUCLEOTIDE SEQUENCE</scope>
</reference>
<feature type="transmembrane region" description="Helical" evidence="1">
    <location>
        <begin position="51"/>
        <end position="69"/>
    </location>
</feature>
<evidence type="ECO:0000256" key="1">
    <source>
        <dbReference type="SAM" id="Phobius"/>
    </source>
</evidence>
<evidence type="ECO:0000313" key="2">
    <source>
        <dbReference type="EMBL" id="SVD99240.1"/>
    </source>
</evidence>
<organism evidence="2">
    <name type="scientific">marine metagenome</name>
    <dbReference type="NCBI Taxonomy" id="408172"/>
    <lineage>
        <taxon>unclassified sequences</taxon>
        <taxon>metagenomes</taxon>
        <taxon>ecological metagenomes</taxon>
    </lineage>
</organism>
<gene>
    <name evidence="2" type="ORF">METZ01_LOCUS452094</name>
</gene>
<keyword evidence="1" id="KW-0812">Transmembrane</keyword>
<name>A0A382ZVC7_9ZZZZ</name>
<dbReference type="EMBL" id="UINC01186826">
    <property type="protein sequence ID" value="SVD99240.1"/>
    <property type="molecule type" value="Genomic_DNA"/>
</dbReference>
<dbReference type="AlphaFoldDB" id="A0A382ZVC7"/>
<sequence>MNKYILYLPIALLVIGVFALPVGYYTLVKLVVTAVAIFIAWKTYKQNKKSVWVWLFCLVALLFNPLIPIDLNKTTWALINLATAGLFLFYSKKIQ</sequence>
<feature type="transmembrane region" description="Helical" evidence="1">
    <location>
        <begin position="6"/>
        <end position="39"/>
    </location>
</feature>
<accession>A0A382ZVC7</accession>
<proteinExistence type="predicted"/>
<keyword evidence="1" id="KW-0472">Membrane</keyword>
<dbReference type="InterPro" id="IPR046548">
    <property type="entry name" value="DUF6804"/>
</dbReference>
<feature type="transmembrane region" description="Helical" evidence="1">
    <location>
        <begin position="75"/>
        <end position="91"/>
    </location>
</feature>
<keyword evidence="1" id="KW-1133">Transmembrane helix</keyword>